<protein>
    <submittedName>
        <fullName evidence="1">Uncharacterized protein</fullName>
    </submittedName>
</protein>
<gene>
    <name evidence="1" type="ORF">GOP47_0014121</name>
</gene>
<reference evidence="1" key="1">
    <citation type="submission" date="2021-01" db="EMBL/GenBank/DDBJ databases">
        <title>Adiantum capillus-veneris genome.</title>
        <authorList>
            <person name="Fang Y."/>
            <person name="Liao Q."/>
        </authorList>
    </citation>
    <scope>NUCLEOTIDE SEQUENCE</scope>
    <source>
        <strain evidence="1">H3</strain>
        <tissue evidence="1">Leaf</tissue>
    </source>
</reference>
<comment type="caution">
    <text evidence="1">The sequence shown here is derived from an EMBL/GenBank/DDBJ whole genome shotgun (WGS) entry which is preliminary data.</text>
</comment>
<sequence>MATVLVDQQRAGAQVLKGHDACSENAIAMLTRHGLPDGLLPLEDIEEVGFVESTGYFWVKQKKNSSDHLFKAIRTKTAYGKEVSGFIEKQRLKKLAGVKAKELLLWVSIVEIFMDDAHPGQIYFKSAAGLGRWHPASAFSLQQQ</sequence>
<dbReference type="Gene3D" id="2.30.240.10">
    <property type="entry name" value="At5g01610-like"/>
    <property type="match status" value="1"/>
</dbReference>
<dbReference type="OrthoDB" id="1885001at2759"/>
<keyword evidence="2" id="KW-1185">Reference proteome</keyword>
<dbReference type="PANTHER" id="PTHR31676:SF10">
    <property type="entry name" value="EXPRESSED PROTEIN"/>
    <property type="match status" value="1"/>
</dbReference>
<dbReference type="SUPFAM" id="SSF141562">
    <property type="entry name" value="At5g01610-like"/>
    <property type="match status" value="1"/>
</dbReference>
<dbReference type="InterPro" id="IPR007493">
    <property type="entry name" value="DUF538"/>
</dbReference>
<proteinExistence type="predicted"/>
<accession>A0A9D4UQ42</accession>
<dbReference type="AlphaFoldDB" id="A0A9D4UQ42"/>
<dbReference type="EMBL" id="JABFUD020000013">
    <property type="protein sequence ID" value="KAI5071870.1"/>
    <property type="molecule type" value="Genomic_DNA"/>
</dbReference>
<dbReference type="Pfam" id="PF04398">
    <property type="entry name" value="DUF538"/>
    <property type="match status" value="1"/>
</dbReference>
<name>A0A9D4UQ42_ADICA</name>
<evidence type="ECO:0000313" key="1">
    <source>
        <dbReference type="EMBL" id="KAI5071870.1"/>
    </source>
</evidence>
<dbReference type="InterPro" id="IPR036758">
    <property type="entry name" value="At5g01610-like"/>
</dbReference>
<dbReference type="Proteomes" id="UP000886520">
    <property type="component" value="Chromosome 13"/>
</dbReference>
<evidence type="ECO:0000313" key="2">
    <source>
        <dbReference type="Proteomes" id="UP000886520"/>
    </source>
</evidence>
<organism evidence="1 2">
    <name type="scientific">Adiantum capillus-veneris</name>
    <name type="common">Maidenhair fern</name>
    <dbReference type="NCBI Taxonomy" id="13818"/>
    <lineage>
        <taxon>Eukaryota</taxon>
        <taxon>Viridiplantae</taxon>
        <taxon>Streptophyta</taxon>
        <taxon>Embryophyta</taxon>
        <taxon>Tracheophyta</taxon>
        <taxon>Polypodiopsida</taxon>
        <taxon>Polypodiidae</taxon>
        <taxon>Polypodiales</taxon>
        <taxon>Pteridineae</taxon>
        <taxon>Pteridaceae</taxon>
        <taxon>Vittarioideae</taxon>
        <taxon>Adiantum</taxon>
    </lineage>
</organism>
<dbReference type="PANTHER" id="PTHR31676">
    <property type="entry name" value="T31J12.3 PROTEIN-RELATED"/>
    <property type="match status" value="1"/>
</dbReference>